<dbReference type="eggNOG" id="ENOG5033EPZ">
    <property type="taxonomic scope" value="Bacteria"/>
</dbReference>
<dbReference type="OrthoDB" id="7923053at2"/>
<sequence>MAKSVGIKNADYRLAVLKTDKRKMEIGMIARPLEWAGWSAARDFLEPALQRSDESWADILPELEDGQLQLWAVLQPDSALKKRDILYAAAVTRIVASREGEIAEIYLVGGRDFEFWLSDLSETIARSAQEIGCIAVRAYGRTGWRRPLAKLGWREKTVAYEKALKEK</sequence>
<dbReference type="HOGENOM" id="CLU_1786194_0_0_5"/>
<gene>
    <name evidence="1" type="ordered locus">Zmob_0930</name>
</gene>
<dbReference type="Proteomes" id="UP000001494">
    <property type="component" value="Chromosome"/>
</dbReference>
<protein>
    <submittedName>
        <fullName evidence="1">Uncharacterized protein</fullName>
    </submittedName>
</protein>
<dbReference type="EMBL" id="CP002850">
    <property type="protein sequence ID" value="AEH62765.1"/>
    <property type="molecule type" value="Genomic_DNA"/>
</dbReference>
<reference evidence="1 2" key="1">
    <citation type="journal article" date="2011" name="J. Bacteriol.">
        <title>Genome sequence of the ethanol-producing Zymomonas mobilis subsp. mobilis lectotype strain ATCC 10988.</title>
        <authorList>
            <person name="Pappas K.M."/>
            <person name="Kouvelis V.N."/>
            <person name="Saunders E."/>
            <person name="Brettin T.S."/>
            <person name="Bruce D."/>
            <person name="Detter C."/>
            <person name="Balakireva M."/>
            <person name="Han C.S."/>
            <person name="Savvakis G."/>
            <person name="Kyrpides N.C."/>
            <person name="Typas M.A."/>
        </authorList>
    </citation>
    <scope>NUCLEOTIDE SEQUENCE [LARGE SCALE GENOMIC DNA]</scope>
    <source>
        <strain evidence="2">ATCC 10988 / DSM 424 / CCUG 17860 / LMG 404 / NCIMB 8938 / NRRL B-806 / ZM1</strain>
    </source>
</reference>
<evidence type="ECO:0000313" key="1">
    <source>
        <dbReference type="EMBL" id="AEH62765.1"/>
    </source>
</evidence>
<evidence type="ECO:0000313" key="2">
    <source>
        <dbReference type="Proteomes" id="UP000001494"/>
    </source>
</evidence>
<dbReference type="KEGG" id="zmm:Zmob_0930"/>
<dbReference type="RefSeq" id="WP_014500788.1">
    <property type="nucleotide sequence ID" value="NC_017262.1"/>
</dbReference>
<accession>A0A0H3G1V4</accession>
<proteinExistence type="predicted"/>
<dbReference type="AlphaFoldDB" id="A0A0H3G1V4"/>
<organism evidence="1 2">
    <name type="scientific">Zymomonas mobilis subsp. mobilis (strain ATCC 10988 / DSM 424 / LMG 404 / NCIMB 8938 / NRRL B-806 / ZM1)</name>
    <dbReference type="NCBI Taxonomy" id="555217"/>
    <lineage>
        <taxon>Bacteria</taxon>
        <taxon>Pseudomonadati</taxon>
        <taxon>Pseudomonadota</taxon>
        <taxon>Alphaproteobacteria</taxon>
        <taxon>Sphingomonadales</taxon>
        <taxon>Zymomonadaceae</taxon>
        <taxon>Zymomonas</taxon>
    </lineage>
</organism>
<name>A0A0H3G1V4_ZYMMA</name>